<dbReference type="GO" id="GO:0034338">
    <property type="term" value="F:short-chain carboxylesterase activity"/>
    <property type="evidence" value="ECO:0007669"/>
    <property type="project" value="TreeGrafter"/>
</dbReference>
<protein>
    <recommendedName>
        <fullName evidence="4">AB hydrolase-1 domain-containing protein</fullName>
    </recommendedName>
</protein>
<dbReference type="GO" id="GO:0047372">
    <property type="term" value="F:monoacylglycerol lipase activity"/>
    <property type="evidence" value="ECO:0007669"/>
    <property type="project" value="TreeGrafter"/>
</dbReference>
<dbReference type="Gene3D" id="3.40.50.1820">
    <property type="entry name" value="alpha/beta hydrolase"/>
    <property type="match status" value="1"/>
</dbReference>
<reference evidence="5" key="2">
    <citation type="submission" date="2022-03" db="EMBL/GenBank/DDBJ databases">
        <title>Draft title - Genomic analysis of global carrot germplasm unveils the trajectory of domestication and the origin of high carotenoid orange carrot.</title>
        <authorList>
            <person name="Iorizzo M."/>
            <person name="Ellison S."/>
            <person name="Senalik D."/>
            <person name="Macko-Podgorni A."/>
            <person name="Grzebelus D."/>
            <person name="Bostan H."/>
            <person name="Rolling W."/>
            <person name="Curaba J."/>
            <person name="Simon P."/>
        </authorList>
    </citation>
    <scope>NUCLEOTIDE SEQUENCE</scope>
    <source>
        <tissue evidence="5">Leaf</tissue>
    </source>
</reference>
<feature type="transmembrane region" description="Helical" evidence="3">
    <location>
        <begin position="12"/>
        <end position="41"/>
    </location>
</feature>
<dbReference type="SUPFAM" id="SSF53474">
    <property type="entry name" value="alpha/beta-Hydrolases"/>
    <property type="match status" value="1"/>
</dbReference>
<keyword evidence="3" id="KW-0472">Membrane</keyword>
<dbReference type="PIRSF" id="PIRSF005211">
    <property type="entry name" value="Ab_hydro_YheT"/>
    <property type="match status" value="1"/>
</dbReference>
<name>A0AAF1AVV2_DAUCS</name>
<organism evidence="5 6">
    <name type="scientific">Daucus carota subsp. sativus</name>
    <name type="common">Carrot</name>
    <dbReference type="NCBI Taxonomy" id="79200"/>
    <lineage>
        <taxon>Eukaryota</taxon>
        <taxon>Viridiplantae</taxon>
        <taxon>Streptophyta</taxon>
        <taxon>Embryophyta</taxon>
        <taxon>Tracheophyta</taxon>
        <taxon>Spermatophyta</taxon>
        <taxon>Magnoliopsida</taxon>
        <taxon>eudicotyledons</taxon>
        <taxon>Gunneridae</taxon>
        <taxon>Pentapetalae</taxon>
        <taxon>asterids</taxon>
        <taxon>campanulids</taxon>
        <taxon>Apiales</taxon>
        <taxon>Apiaceae</taxon>
        <taxon>Apioideae</taxon>
        <taxon>Scandiceae</taxon>
        <taxon>Daucinae</taxon>
        <taxon>Daucus</taxon>
        <taxon>Daucus sect. Daucus</taxon>
    </lineage>
</organism>
<dbReference type="InterPro" id="IPR029058">
    <property type="entry name" value="AB_hydrolase_fold"/>
</dbReference>
<feature type="active site" description="Charge relay system" evidence="2">
    <location>
        <position position="229"/>
    </location>
</feature>
<feature type="domain" description="AB hydrolase-1" evidence="4">
    <location>
        <begin position="149"/>
        <end position="390"/>
    </location>
</feature>
<reference evidence="5" key="1">
    <citation type="journal article" date="2016" name="Nat. Genet.">
        <title>A high-quality carrot genome assembly provides new insights into carotenoid accumulation and asterid genome evolution.</title>
        <authorList>
            <person name="Iorizzo M."/>
            <person name="Ellison S."/>
            <person name="Senalik D."/>
            <person name="Zeng P."/>
            <person name="Satapoomin P."/>
            <person name="Huang J."/>
            <person name="Bowman M."/>
            <person name="Iovene M."/>
            <person name="Sanseverino W."/>
            <person name="Cavagnaro P."/>
            <person name="Yildiz M."/>
            <person name="Macko-Podgorni A."/>
            <person name="Moranska E."/>
            <person name="Grzebelus E."/>
            <person name="Grzebelus D."/>
            <person name="Ashrafi H."/>
            <person name="Zheng Z."/>
            <person name="Cheng S."/>
            <person name="Spooner D."/>
            <person name="Van Deynze A."/>
            <person name="Simon P."/>
        </authorList>
    </citation>
    <scope>NUCLEOTIDE SEQUENCE</scope>
    <source>
        <tissue evidence="5">Leaf</tissue>
    </source>
</reference>
<keyword evidence="3" id="KW-0812">Transmembrane</keyword>
<dbReference type="Pfam" id="PF00561">
    <property type="entry name" value="Abhydrolase_1"/>
    <property type="match status" value="1"/>
</dbReference>
<dbReference type="InterPro" id="IPR000073">
    <property type="entry name" value="AB_hydrolase_1"/>
</dbReference>
<feature type="active site" description="Charge relay system" evidence="2">
    <location>
        <position position="355"/>
    </location>
</feature>
<evidence type="ECO:0000313" key="6">
    <source>
        <dbReference type="Proteomes" id="UP000077755"/>
    </source>
</evidence>
<keyword evidence="6" id="KW-1185">Reference proteome</keyword>
<dbReference type="PANTHER" id="PTHR10794">
    <property type="entry name" value="ABHYDROLASE DOMAIN-CONTAINING PROTEIN"/>
    <property type="match status" value="1"/>
</dbReference>
<dbReference type="FunFam" id="3.40.50.1820:FF:000071">
    <property type="entry name" value="Embryogenesis-associated protein EMB8"/>
    <property type="match status" value="1"/>
</dbReference>
<evidence type="ECO:0000256" key="3">
    <source>
        <dbReference type="SAM" id="Phobius"/>
    </source>
</evidence>
<dbReference type="InterPro" id="IPR012020">
    <property type="entry name" value="ABHD4"/>
</dbReference>
<sequence length="455" mass="49953">MEVCSQINGYKLLLKALIMIPISHYVVGLLCVLIIFLYNFLEFHFLDHLFNGGCWVKLTYLPGSELHQAVISKCKLLHGRYSATPWLASPHLQTILLPYACKPPAFTYRREIFHSSDGGSFALDWLLSSDVLGSSANKNADISKNSTTPIVVVVPGLTSDSSAPYVRSLSLDSAKQGWNVVVCNHRGMCGISFTSSYFYNAGKTKDLRDVLNYLVGSYPMAPIFLVGTSIGANIVGKYLGEDGDKCPVAGAAVICGPWDLLICSRFLGRGLVQRVYDRALAIGLKSYAQLNKANYVKYADWEGILKSRILREFDTSATCAVDKIETADTYYRWSSCASYVKGVSVPLLSISSMDDPVCTAEAIPWDECRANKNVVLATTKHGGHLGYFEGLTASSLWWVRTVNEFFGVLHSSPLVHKQKLSARQAVAMSSSPHLTLLLFLISIMRNALSVSASNI</sequence>
<dbReference type="Proteomes" id="UP000077755">
    <property type="component" value="Chromosome 4"/>
</dbReference>
<evidence type="ECO:0000256" key="1">
    <source>
        <dbReference type="ARBA" id="ARBA00010884"/>
    </source>
</evidence>
<proteinExistence type="inferred from homology"/>
<accession>A0AAF1AVV2</accession>
<dbReference type="PANTHER" id="PTHR10794:SF63">
    <property type="entry name" value="ALPHA_BETA HYDROLASE 1, ISOFORM A"/>
    <property type="match status" value="1"/>
</dbReference>
<dbReference type="AlphaFoldDB" id="A0AAF1AVV2"/>
<comment type="similarity">
    <text evidence="1">Belongs to the AB hydrolase superfamily. AB hydrolase 4 family.</text>
</comment>
<feature type="active site" description="Charge relay system" evidence="2">
    <location>
        <position position="384"/>
    </location>
</feature>
<evidence type="ECO:0000313" key="5">
    <source>
        <dbReference type="EMBL" id="WOG97333.1"/>
    </source>
</evidence>
<gene>
    <name evidence="5" type="ORF">DCAR_0416673</name>
</gene>
<dbReference type="EMBL" id="CP093346">
    <property type="protein sequence ID" value="WOG97333.1"/>
    <property type="molecule type" value="Genomic_DNA"/>
</dbReference>
<keyword evidence="3" id="KW-1133">Transmembrane helix</keyword>
<dbReference type="InterPro" id="IPR050960">
    <property type="entry name" value="AB_hydrolase_4_sf"/>
</dbReference>
<evidence type="ECO:0000259" key="4">
    <source>
        <dbReference type="Pfam" id="PF00561"/>
    </source>
</evidence>
<evidence type="ECO:0000256" key="2">
    <source>
        <dbReference type="PIRSR" id="PIRSR005211-1"/>
    </source>
</evidence>